<organism evidence="3 4">
    <name type="scientific">Spirobacillus cienkowskii</name>
    <dbReference type="NCBI Taxonomy" id="495820"/>
    <lineage>
        <taxon>Bacteria</taxon>
        <taxon>Pseudomonadati</taxon>
        <taxon>Bdellovibrionota</taxon>
        <taxon>Oligoflexia</taxon>
        <taxon>Silvanigrellales</taxon>
        <taxon>Spirobacillus</taxon>
    </lineage>
</organism>
<dbReference type="Proteomes" id="UP000253934">
    <property type="component" value="Unassembled WGS sequence"/>
</dbReference>
<comment type="caution">
    <text evidence="3">The sequence shown here is derived from an EMBL/GenBank/DDBJ whole genome shotgun (WGS) entry which is preliminary data.</text>
</comment>
<name>A0A369KV94_9BACT</name>
<keyword evidence="2" id="KW-0472">Membrane</keyword>
<gene>
    <name evidence="3" type="ORF">DCC88_00825</name>
</gene>
<feature type="transmembrane region" description="Helical" evidence="2">
    <location>
        <begin position="21"/>
        <end position="48"/>
    </location>
</feature>
<keyword evidence="1" id="KW-0175">Coiled coil</keyword>
<dbReference type="Pfam" id="PF06210">
    <property type="entry name" value="DUF1003"/>
    <property type="match status" value="1"/>
</dbReference>
<evidence type="ECO:0000256" key="2">
    <source>
        <dbReference type="SAM" id="Phobius"/>
    </source>
</evidence>
<protein>
    <submittedName>
        <fullName evidence="3">DUF1003 domain-containing protein</fullName>
    </submittedName>
</protein>
<evidence type="ECO:0000256" key="1">
    <source>
        <dbReference type="SAM" id="Coils"/>
    </source>
</evidence>
<reference evidence="3" key="1">
    <citation type="submission" date="2018-04" db="EMBL/GenBank/DDBJ databases">
        <title>Draft genome sequence of the Candidatus Spirobacillus cienkowskii, a pathogen of freshwater Daphnia species, reconstructed from hemolymph metagenomic reads.</title>
        <authorList>
            <person name="Bresciani L."/>
            <person name="Lemos L.N."/>
            <person name="Wale N."/>
            <person name="Lin J.Y."/>
            <person name="Fernandes G.R."/>
            <person name="Duffy M.A."/>
            <person name="Rodrigues J.M."/>
        </authorList>
    </citation>
    <scope>NUCLEOTIDE SEQUENCE [LARGE SCALE GENOMIC DNA]</scope>
    <source>
        <strain evidence="3">Binning01</strain>
    </source>
</reference>
<sequence length="184" mass="21744">MRLTKEKIDSFRKIRDKSGSRFYEFSTSWWGLCFFISLIGGCVLWNAFMPLNALVFDPYPFNGLRTVLALLGAIQAPILLLYSRKSTEYRKSILEQDFELEKKIYKKIENLEKQLKENNDVYLQELKKISKFTRSLKHKRKTHKESIKNVLPTVESNKEFLTTNTKNREQLNLRQNENNENITA</sequence>
<evidence type="ECO:0000313" key="3">
    <source>
        <dbReference type="EMBL" id="RDB37280.1"/>
    </source>
</evidence>
<keyword evidence="4" id="KW-1185">Reference proteome</keyword>
<accession>A0A369KV94</accession>
<feature type="transmembrane region" description="Helical" evidence="2">
    <location>
        <begin position="63"/>
        <end position="82"/>
    </location>
</feature>
<proteinExistence type="predicted"/>
<evidence type="ECO:0000313" key="4">
    <source>
        <dbReference type="Proteomes" id="UP000253934"/>
    </source>
</evidence>
<dbReference type="EMBL" id="QOVW01000003">
    <property type="protein sequence ID" value="RDB37280.1"/>
    <property type="molecule type" value="Genomic_DNA"/>
</dbReference>
<dbReference type="InterPro" id="IPR010406">
    <property type="entry name" value="DUF1003"/>
</dbReference>
<dbReference type="RefSeq" id="WP_338636413.1">
    <property type="nucleotide sequence ID" value="NZ_CP146516.1"/>
</dbReference>
<keyword evidence="2" id="KW-1133">Transmembrane helix</keyword>
<dbReference type="AlphaFoldDB" id="A0A369KV94"/>
<feature type="coiled-coil region" evidence="1">
    <location>
        <begin position="101"/>
        <end position="128"/>
    </location>
</feature>
<keyword evidence="2" id="KW-0812">Transmembrane</keyword>